<name>A0ABQ0LUV1_MYCCL</name>
<gene>
    <name evidence="1" type="ORF">MCHLO_11694</name>
</gene>
<accession>A0ABQ0LUV1</accession>
<organism evidence="1 2">
    <name type="scientific">Mycena chlorophos</name>
    <name type="common">Agaric fungus</name>
    <name type="synonym">Agaricus chlorophos</name>
    <dbReference type="NCBI Taxonomy" id="658473"/>
    <lineage>
        <taxon>Eukaryota</taxon>
        <taxon>Fungi</taxon>
        <taxon>Dikarya</taxon>
        <taxon>Basidiomycota</taxon>
        <taxon>Agaricomycotina</taxon>
        <taxon>Agaricomycetes</taxon>
        <taxon>Agaricomycetidae</taxon>
        <taxon>Agaricales</taxon>
        <taxon>Marasmiineae</taxon>
        <taxon>Mycenaceae</taxon>
        <taxon>Mycena</taxon>
    </lineage>
</organism>
<dbReference type="Proteomes" id="UP000815677">
    <property type="component" value="Unassembled WGS sequence"/>
</dbReference>
<evidence type="ECO:0000313" key="1">
    <source>
        <dbReference type="EMBL" id="GAT54874.1"/>
    </source>
</evidence>
<keyword evidence="2" id="KW-1185">Reference proteome</keyword>
<sequence>MTDSPSAPPKRVQELWFPDGNIVLRAENSVYKVFQGILAARSPIFQDMLSVPQASSAGRAPEDEFDGCPLVFMAGDSAAEMTCFLKAIFDSEFFPAYPARTKFATIQGCLRLAHKYEVRYLRQRALIHLASAFPMTLKEVDERWYMAEDRLPSTSTPSWTAGPKDTLSMTRLVQVLALAQEVEAPWILPSAFCLLSGRLTKPEHFVKFFSPRADAGTSAQLPDVQRARFLQGHAQHAQIAPELVRCVSQHESNDKSGCRHPAACKAARLKGTDKFMGLAASRAATPLHVFRIKDAGDGVMKKACVVCIQGMQKSLKAKREEIWQGLPARYGVLPWSELMTLRREALANVSESERILLTVQFLDPPRAHGNDILTPLMTRNKRFKIEPPTPTYSKRPPSGSDPGFDPIQATPYTLLLLYTHTHPPLNTMQFRIPTILFATLCLVSSASAVALPAPAALIAADTDAVLALAMREPAPVPAPVAVSEPVAARQAVKPMPALMLRDWNSRPSRSPRALRRAHLRARALEEQV</sequence>
<dbReference type="SUPFAM" id="SSF54695">
    <property type="entry name" value="POZ domain"/>
    <property type="match status" value="1"/>
</dbReference>
<evidence type="ECO:0000313" key="2">
    <source>
        <dbReference type="Proteomes" id="UP000815677"/>
    </source>
</evidence>
<protein>
    <recommendedName>
        <fullName evidence="3">BTB domain-containing protein</fullName>
    </recommendedName>
</protein>
<evidence type="ECO:0008006" key="3">
    <source>
        <dbReference type="Google" id="ProtNLM"/>
    </source>
</evidence>
<reference evidence="1" key="1">
    <citation type="submission" date="2014-09" db="EMBL/GenBank/DDBJ databases">
        <title>Genome sequence of the luminous mushroom Mycena chlorophos for searching fungal bioluminescence genes.</title>
        <authorList>
            <person name="Tanaka Y."/>
            <person name="Kasuga D."/>
            <person name="Oba Y."/>
            <person name="Hase S."/>
            <person name="Sato K."/>
            <person name="Oba Y."/>
            <person name="Sakakibara Y."/>
        </authorList>
    </citation>
    <scope>NUCLEOTIDE SEQUENCE</scope>
</reference>
<dbReference type="Gene3D" id="3.30.710.10">
    <property type="entry name" value="Potassium Channel Kv1.1, Chain A"/>
    <property type="match status" value="1"/>
</dbReference>
<proteinExistence type="predicted"/>
<dbReference type="EMBL" id="DF848785">
    <property type="protein sequence ID" value="GAT54874.1"/>
    <property type="molecule type" value="Genomic_DNA"/>
</dbReference>
<dbReference type="InterPro" id="IPR011333">
    <property type="entry name" value="SKP1/BTB/POZ_sf"/>
</dbReference>